<protein>
    <recommendedName>
        <fullName evidence="3">Mitochondrial import inner membrane translocase subunit Tim29</fullName>
    </recommendedName>
</protein>
<accession>A0AA88LB82</accession>
<organism evidence="1 2">
    <name type="scientific">Artemia franciscana</name>
    <name type="common">Brine shrimp</name>
    <name type="synonym">Artemia sanfranciscana</name>
    <dbReference type="NCBI Taxonomy" id="6661"/>
    <lineage>
        <taxon>Eukaryota</taxon>
        <taxon>Metazoa</taxon>
        <taxon>Ecdysozoa</taxon>
        <taxon>Arthropoda</taxon>
        <taxon>Crustacea</taxon>
        <taxon>Branchiopoda</taxon>
        <taxon>Anostraca</taxon>
        <taxon>Artemiidae</taxon>
        <taxon>Artemia</taxon>
    </lineage>
</organism>
<evidence type="ECO:0000313" key="1">
    <source>
        <dbReference type="EMBL" id="KAK2719021.1"/>
    </source>
</evidence>
<proteinExistence type="predicted"/>
<dbReference type="EMBL" id="JAVRJZ010000009">
    <property type="protein sequence ID" value="KAK2719021.1"/>
    <property type="molecule type" value="Genomic_DNA"/>
</dbReference>
<sequence>MNRLALFGSNSIVKLKRFWTDVINDYKEVAVDTVNNIRTKPAKASKYFTGIGLAVAAIWLNPKEVDFQERHLEANNIMVLVSKPIKNPVSEKHVDHINSLYSDDRIRYTSCLFLSFMWKDNFCREVGLYESQCSYLKPSLRKFYDRIEDIGFWGKWWIYEEKMKDFDVSPAEWSDTSVLNLGVVNPRGFTIS</sequence>
<name>A0AA88LB82_ARTSF</name>
<comment type="caution">
    <text evidence="1">The sequence shown here is derived from an EMBL/GenBank/DDBJ whole genome shotgun (WGS) entry which is preliminary data.</text>
</comment>
<dbReference type="GO" id="GO:0045039">
    <property type="term" value="P:protein insertion into mitochondrial inner membrane"/>
    <property type="evidence" value="ECO:0007669"/>
    <property type="project" value="TreeGrafter"/>
</dbReference>
<gene>
    <name evidence="1" type="ORF">QYM36_006144</name>
</gene>
<dbReference type="GO" id="GO:0042721">
    <property type="term" value="C:TIM22 mitochondrial import inner membrane insertion complex"/>
    <property type="evidence" value="ECO:0007669"/>
    <property type="project" value="InterPro"/>
</dbReference>
<dbReference type="InterPro" id="IPR019322">
    <property type="entry name" value="TIMM29"/>
</dbReference>
<reference evidence="1" key="1">
    <citation type="submission" date="2023-07" db="EMBL/GenBank/DDBJ databases">
        <title>Chromosome-level genome assembly of Artemia franciscana.</title>
        <authorList>
            <person name="Jo E."/>
        </authorList>
    </citation>
    <scope>NUCLEOTIDE SEQUENCE</scope>
    <source>
        <tissue evidence="1">Whole body</tissue>
    </source>
</reference>
<evidence type="ECO:0008006" key="3">
    <source>
        <dbReference type="Google" id="ProtNLM"/>
    </source>
</evidence>
<dbReference type="AlphaFoldDB" id="A0AA88LB82"/>
<keyword evidence="2" id="KW-1185">Reference proteome</keyword>
<dbReference type="PANTHER" id="PTHR21435">
    <property type="entry name" value="MITOCHONDRIAL IMPORT INNER MEMBRANE TRANSLOCASE SUBUNIT TIM29"/>
    <property type="match status" value="1"/>
</dbReference>
<evidence type="ECO:0000313" key="2">
    <source>
        <dbReference type="Proteomes" id="UP001187531"/>
    </source>
</evidence>
<dbReference type="Proteomes" id="UP001187531">
    <property type="component" value="Unassembled WGS sequence"/>
</dbReference>
<dbReference type="PANTHER" id="PTHR21435:SF1">
    <property type="entry name" value="MITOCHONDRIAL IMPORT INNER MEMBRANE TRANSLOCASE SUBUNIT TIM29"/>
    <property type="match status" value="1"/>
</dbReference>
<dbReference type="Pfam" id="PF10171">
    <property type="entry name" value="Tim29"/>
    <property type="match status" value="1"/>
</dbReference>